<evidence type="ECO:0000256" key="1">
    <source>
        <dbReference type="SAM" id="SignalP"/>
    </source>
</evidence>
<gene>
    <name evidence="2" type="ORF">BASA50_010619</name>
</gene>
<proteinExistence type="predicted"/>
<protein>
    <submittedName>
        <fullName evidence="2">Uncharacterized protein</fullName>
    </submittedName>
</protein>
<keyword evidence="1" id="KW-0732">Signal</keyword>
<keyword evidence="3" id="KW-1185">Reference proteome</keyword>
<evidence type="ECO:0000313" key="3">
    <source>
        <dbReference type="Proteomes" id="UP001648503"/>
    </source>
</evidence>
<dbReference type="EMBL" id="JAFCIX010000496">
    <property type="protein sequence ID" value="KAH6588657.1"/>
    <property type="molecule type" value="Genomic_DNA"/>
</dbReference>
<feature type="signal peptide" evidence="1">
    <location>
        <begin position="1"/>
        <end position="25"/>
    </location>
</feature>
<feature type="chain" id="PRO_5045242470" evidence="1">
    <location>
        <begin position="26"/>
        <end position="97"/>
    </location>
</feature>
<name>A0ABQ8EY57_9FUNG</name>
<comment type="caution">
    <text evidence="2">The sequence shown here is derived from an EMBL/GenBank/DDBJ whole genome shotgun (WGS) entry which is preliminary data.</text>
</comment>
<reference evidence="2 3" key="1">
    <citation type="submission" date="2021-02" db="EMBL/GenBank/DDBJ databases">
        <title>Variation within the Batrachochytrium salamandrivorans European outbreak.</title>
        <authorList>
            <person name="Kelly M."/>
            <person name="Pasmans F."/>
            <person name="Shea T.P."/>
            <person name="Munoz J.F."/>
            <person name="Carranza S."/>
            <person name="Cuomo C.A."/>
            <person name="Martel A."/>
        </authorList>
    </citation>
    <scope>NUCLEOTIDE SEQUENCE [LARGE SCALE GENOMIC DNA]</scope>
    <source>
        <strain evidence="2 3">AMFP18/2</strain>
    </source>
</reference>
<organism evidence="2 3">
    <name type="scientific">Batrachochytrium salamandrivorans</name>
    <dbReference type="NCBI Taxonomy" id="1357716"/>
    <lineage>
        <taxon>Eukaryota</taxon>
        <taxon>Fungi</taxon>
        <taxon>Fungi incertae sedis</taxon>
        <taxon>Chytridiomycota</taxon>
        <taxon>Chytridiomycota incertae sedis</taxon>
        <taxon>Chytridiomycetes</taxon>
        <taxon>Rhizophydiales</taxon>
        <taxon>Rhizophydiales incertae sedis</taxon>
        <taxon>Batrachochytrium</taxon>
    </lineage>
</organism>
<dbReference type="Proteomes" id="UP001648503">
    <property type="component" value="Unassembled WGS sequence"/>
</dbReference>
<sequence length="97" mass="10586">MLLNITPMVLLTLAMTHVTGPVVWANPISIANSDSLETTQHILDLANHVQDNQHGDVQITDDDRPVKYIVVKKLTPVTVANSTANVEEVVDVFQVDG</sequence>
<accession>A0ABQ8EY57</accession>
<evidence type="ECO:0000313" key="2">
    <source>
        <dbReference type="EMBL" id="KAH6588657.1"/>
    </source>
</evidence>